<dbReference type="InterPro" id="IPR028889">
    <property type="entry name" value="USP"/>
</dbReference>
<feature type="region of interest" description="Disordered" evidence="4">
    <location>
        <begin position="652"/>
        <end position="677"/>
    </location>
</feature>
<dbReference type="Pfam" id="PF00443">
    <property type="entry name" value="UCH"/>
    <property type="match status" value="1"/>
</dbReference>
<proteinExistence type="inferred from homology"/>
<dbReference type="Proteomes" id="UP001161247">
    <property type="component" value="Chromosome 5"/>
</dbReference>
<evidence type="ECO:0000259" key="6">
    <source>
        <dbReference type="PROSITE" id="PS51283"/>
    </source>
</evidence>
<dbReference type="Gene3D" id="3.10.20.90">
    <property type="entry name" value="Phosphatidylinositol 3-kinase Catalytic Subunit, Chain A, domain 1"/>
    <property type="match status" value="1"/>
</dbReference>
<keyword evidence="3" id="KW-0833">Ubl conjugation pathway</keyword>
<dbReference type="InterPro" id="IPR001394">
    <property type="entry name" value="Peptidase_C19_UCH"/>
</dbReference>
<dbReference type="GO" id="GO:0006508">
    <property type="term" value="P:proteolysis"/>
    <property type="evidence" value="ECO:0007669"/>
    <property type="project" value="UniProtKB-KW"/>
</dbReference>
<evidence type="ECO:0000313" key="8">
    <source>
        <dbReference type="Proteomes" id="UP001161247"/>
    </source>
</evidence>
<feature type="domain" description="DUSP" evidence="6">
    <location>
        <begin position="8"/>
        <end position="136"/>
    </location>
</feature>
<dbReference type="PROSITE" id="PS50235">
    <property type="entry name" value="USP_3"/>
    <property type="match status" value="1"/>
</dbReference>
<comment type="function">
    <text evidence="2 3">Recognizes and hydrolyzes the peptide bond at the C-terminal Gly of ubiquitin. Involved in the processing of poly-ubiquitin precursors as well as that of ubiquitinated proteins.</text>
</comment>
<name>A0AAV1DJH4_OLDCO</name>
<dbReference type="InterPro" id="IPR038765">
    <property type="entry name" value="Papain-like_cys_pep_sf"/>
</dbReference>
<dbReference type="SUPFAM" id="SSF54001">
    <property type="entry name" value="Cysteine proteinases"/>
    <property type="match status" value="1"/>
</dbReference>
<evidence type="ECO:0000259" key="5">
    <source>
        <dbReference type="PROSITE" id="PS50235"/>
    </source>
</evidence>
<gene>
    <name evidence="7" type="ORF">OLC1_LOCUS15589</name>
</gene>
<dbReference type="CDD" id="cd02674">
    <property type="entry name" value="Peptidase_C19R"/>
    <property type="match status" value="1"/>
</dbReference>
<comment type="similarity">
    <text evidence="1 3">Belongs to the peptidase C19 family.</text>
</comment>
<dbReference type="GO" id="GO:0016579">
    <property type="term" value="P:protein deubiquitination"/>
    <property type="evidence" value="ECO:0007669"/>
    <property type="project" value="InterPro"/>
</dbReference>
<dbReference type="PANTHER" id="PTHR21646">
    <property type="entry name" value="UBIQUITIN CARBOXYL-TERMINAL HYDROLASE"/>
    <property type="match status" value="1"/>
</dbReference>
<dbReference type="PROSITE" id="PS51283">
    <property type="entry name" value="DUSP"/>
    <property type="match status" value="1"/>
</dbReference>
<keyword evidence="3" id="KW-0645">Protease</keyword>
<evidence type="ECO:0000313" key="7">
    <source>
        <dbReference type="EMBL" id="CAI9107226.1"/>
    </source>
</evidence>
<dbReference type="InterPro" id="IPR050185">
    <property type="entry name" value="Ub_carboxyl-term_hydrolase"/>
</dbReference>
<dbReference type="SUPFAM" id="SSF143791">
    <property type="entry name" value="DUSP-like"/>
    <property type="match status" value="1"/>
</dbReference>
<protein>
    <recommendedName>
        <fullName evidence="3">Ubiquitin carboxyl-terminal hydrolase</fullName>
        <ecNumber evidence="3">3.4.19.12</ecNumber>
    </recommendedName>
</protein>
<dbReference type="Pfam" id="PF25242">
    <property type="entry name" value="Ubiquitin_UBP8"/>
    <property type="match status" value="1"/>
</dbReference>
<feature type="region of interest" description="Disordered" evidence="4">
    <location>
        <begin position="262"/>
        <end position="281"/>
    </location>
</feature>
<dbReference type="Gene3D" id="3.90.70.10">
    <property type="entry name" value="Cysteine proteinases"/>
    <property type="match status" value="2"/>
</dbReference>
<dbReference type="AlphaFoldDB" id="A0AAV1DJH4"/>
<keyword evidence="8" id="KW-1185">Reference proteome</keyword>
<keyword evidence="3" id="KW-0788">Thiol protease</keyword>
<evidence type="ECO:0000256" key="3">
    <source>
        <dbReference type="RuleBase" id="RU366025"/>
    </source>
</evidence>
<dbReference type="PROSITE" id="PS00972">
    <property type="entry name" value="USP_1"/>
    <property type="match status" value="1"/>
</dbReference>
<dbReference type="InterPro" id="IPR057372">
    <property type="entry name" value="Ubiquitin_UBP8/5"/>
</dbReference>
<dbReference type="InterPro" id="IPR035927">
    <property type="entry name" value="DUSP-like_sf"/>
</dbReference>
<dbReference type="InterPro" id="IPR018200">
    <property type="entry name" value="USP_CS"/>
</dbReference>
<reference evidence="7" key="1">
    <citation type="submission" date="2023-03" db="EMBL/GenBank/DDBJ databases">
        <authorList>
            <person name="Julca I."/>
        </authorList>
    </citation>
    <scope>NUCLEOTIDE SEQUENCE</scope>
</reference>
<dbReference type="EC" id="3.4.19.12" evidence="3"/>
<dbReference type="PANTHER" id="PTHR21646:SF18">
    <property type="entry name" value="UBIQUITIN CARBOXYL-TERMINAL HYDROLASE 5"/>
    <property type="match status" value="1"/>
</dbReference>
<evidence type="ECO:0000256" key="1">
    <source>
        <dbReference type="ARBA" id="ARBA00009085"/>
    </source>
</evidence>
<dbReference type="InterPro" id="IPR006615">
    <property type="entry name" value="Pept_C19_DUSP"/>
</dbReference>
<feature type="domain" description="USP" evidence="5">
    <location>
        <begin position="304"/>
        <end position="904"/>
    </location>
</feature>
<organism evidence="7 8">
    <name type="scientific">Oldenlandia corymbosa var. corymbosa</name>
    <dbReference type="NCBI Taxonomy" id="529605"/>
    <lineage>
        <taxon>Eukaryota</taxon>
        <taxon>Viridiplantae</taxon>
        <taxon>Streptophyta</taxon>
        <taxon>Embryophyta</taxon>
        <taxon>Tracheophyta</taxon>
        <taxon>Spermatophyta</taxon>
        <taxon>Magnoliopsida</taxon>
        <taxon>eudicotyledons</taxon>
        <taxon>Gunneridae</taxon>
        <taxon>Pentapetalae</taxon>
        <taxon>asterids</taxon>
        <taxon>lamiids</taxon>
        <taxon>Gentianales</taxon>
        <taxon>Rubiaceae</taxon>
        <taxon>Rubioideae</taxon>
        <taxon>Spermacoceae</taxon>
        <taxon>Hedyotis-Oldenlandia complex</taxon>
        <taxon>Oldenlandia</taxon>
    </lineage>
</organism>
<accession>A0AAV1DJH4</accession>
<evidence type="ECO:0000256" key="4">
    <source>
        <dbReference type="SAM" id="MobiDB-lite"/>
    </source>
</evidence>
<feature type="compositionally biased region" description="Polar residues" evidence="4">
    <location>
        <begin position="655"/>
        <end position="666"/>
    </location>
</feature>
<dbReference type="SMART" id="SM00695">
    <property type="entry name" value="DUSP"/>
    <property type="match status" value="1"/>
</dbReference>
<dbReference type="Pfam" id="PF06337">
    <property type="entry name" value="DUSP"/>
    <property type="match status" value="1"/>
</dbReference>
<feature type="region of interest" description="Disordered" evidence="4">
    <location>
        <begin position="73"/>
        <end position="98"/>
    </location>
</feature>
<sequence length="916" mass="103021">MTEASPRLTPEEEKLTIRDITVAAESQTKEGDTFYLITQRWWQDWLDYVNHSQPANSNDGSSLELHDSVGSNALKRPSSIDNSDLIDEAESGKPSLGNELHDTLVEGTDYILLPEKVWNQFYAWYGGGPVLARKVINSGLSQTELSVEVYPLRLQLHLIPKGDHSTTRISKKETIGELYKRACEIFHLNAEEVRIWDYLGRSHVLMDNMEKTLDEANIQMDQDILVEVGTIGSVPSSVLENGAAGNGTPALVEPSRHSIAGGMSANRGLSRNGNSLPNLDSVKEADKTYGTSGVSTRGSSCGLTGLMNLGNTCFMNSAIQCLVHTPEFARYFREDYYQEINRQNPLGMVGELALAFGDLLRKLWAPGRNPVAPRPFKSKLSRFAPQFSGYNQHDSQELLAFLLDGLHEDLNRVKHKPYIKSKDAEGRSDEEVADEYWANHIARNDSIIVDVCQGQYKSTLVCPVCKKVSVTFDPFMYLSLPLQFTSNRSMTVTVFTCDGSAPPAAYTVAVPKQGRCRDLQQALATPCSLKQNEKLLLAEIRGHKIYQYMEDPLIPLSSIKDDEHLVAYKIPNLPKNTKYLQLNHRREEREAGSGMKPYGTPLVSSILCEDVLTSSDIQSIVHTMLSPMLRAENGGQVNQTTTRSSAAAAQLPAATNSTEECSNGSLPSKHENGGSSRVTDLQKLPLVFVDENNVCIELSSIADDKTLKYSSSSPSILVFINWSKKLLKNYDTHYLENLPEVSKYGPPTKKARTEPLSLYTCLESFLREEPLVPEDMWYCPRCKERRQASKKLDLWRLPEVLVIHLKRFSYSRSMKHKLETFVNFPIHEFDLTNYVANKNNSQRQLYELYALTNHYGSMGSGHYTAYIKLLEENRWYNFDDSHISTINEDDVKSPAAYVLFYRRVKTEKPLSTKKQS</sequence>
<dbReference type="Gene3D" id="3.30.2230.10">
    <property type="entry name" value="DUSP-like"/>
    <property type="match status" value="1"/>
</dbReference>
<comment type="catalytic activity">
    <reaction evidence="3">
        <text>Thiol-dependent hydrolysis of ester, thioester, amide, peptide and isopeptide bonds formed by the C-terminal Gly of ubiquitin (a 76-residue protein attached to proteins as an intracellular targeting signal).</text>
        <dbReference type="EC" id="3.4.19.12"/>
    </reaction>
</comment>
<keyword evidence="3" id="KW-0378">Hydrolase</keyword>
<dbReference type="EMBL" id="OX459122">
    <property type="protein sequence ID" value="CAI9107226.1"/>
    <property type="molecule type" value="Genomic_DNA"/>
</dbReference>
<feature type="compositionally biased region" description="Polar residues" evidence="4">
    <location>
        <begin position="267"/>
        <end position="278"/>
    </location>
</feature>
<dbReference type="GO" id="GO:0004843">
    <property type="term" value="F:cysteine-type deubiquitinase activity"/>
    <property type="evidence" value="ECO:0007669"/>
    <property type="project" value="UniProtKB-UniRule"/>
</dbReference>
<evidence type="ECO:0000256" key="2">
    <source>
        <dbReference type="ARBA" id="ARBA00037450"/>
    </source>
</evidence>
<dbReference type="PROSITE" id="PS00973">
    <property type="entry name" value="USP_2"/>
    <property type="match status" value="1"/>
</dbReference>